<dbReference type="Pfam" id="PF14278">
    <property type="entry name" value="TetR_C_8"/>
    <property type="match status" value="1"/>
</dbReference>
<dbReference type="PANTHER" id="PTHR43479:SF7">
    <property type="entry name" value="TETR-FAMILY TRANSCRIPTIONAL REGULATOR"/>
    <property type="match status" value="1"/>
</dbReference>
<sequence>MGKRYKTSETTCQAISGALKQLMTQKPLERITVAEIMDTCGMRRQHFYYYFTDIYDLLRWTFEKEALELLQQQQGVSPWQNGFLHLFQYINQNRAVCLCALDSLGKESLKQLLEADVSSIVDRAVRQTAEENGLSAYSPEVEVVICLVTIMMAGAVESWLRGELTQTPEELTRRIDMMFQDYIRGVALRLKAPAAVYA</sequence>
<evidence type="ECO:0000256" key="2">
    <source>
        <dbReference type="PROSITE-ProRule" id="PRU00335"/>
    </source>
</evidence>
<dbReference type="PROSITE" id="PS50977">
    <property type="entry name" value="HTH_TETR_2"/>
    <property type="match status" value="1"/>
</dbReference>
<evidence type="ECO:0000259" key="3">
    <source>
        <dbReference type="PROSITE" id="PS50977"/>
    </source>
</evidence>
<feature type="domain" description="HTH tetR-type" evidence="3">
    <location>
        <begin position="9"/>
        <end position="69"/>
    </location>
</feature>
<proteinExistence type="predicted"/>
<keyword evidence="5" id="KW-1185">Reference proteome</keyword>
<dbReference type="InterPro" id="IPR039532">
    <property type="entry name" value="TetR_C_Firmicutes"/>
</dbReference>
<dbReference type="InterPro" id="IPR009057">
    <property type="entry name" value="Homeodomain-like_sf"/>
</dbReference>
<evidence type="ECO:0000256" key="1">
    <source>
        <dbReference type="ARBA" id="ARBA00023125"/>
    </source>
</evidence>
<dbReference type="Gene3D" id="1.10.357.10">
    <property type="entry name" value="Tetracycline Repressor, domain 2"/>
    <property type="match status" value="1"/>
</dbReference>
<comment type="caution">
    <text evidence="4">The sequence shown here is derived from an EMBL/GenBank/DDBJ whole genome shotgun (WGS) entry which is preliminary data.</text>
</comment>
<dbReference type="RefSeq" id="WP_187013455.1">
    <property type="nucleotide sequence ID" value="NZ_JACOQI010000001.1"/>
</dbReference>
<dbReference type="InterPro" id="IPR050624">
    <property type="entry name" value="HTH-type_Tx_Regulator"/>
</dbReference>
<protein>
    <submittedName>
        <fullName evidence="4">TetR/AcrR family transcriptional regulator C-terminal domain-containing protein</fullName>
    </submittedName>
</protein>
<reference evidence="4" key="1">
    <citation type="submission" date="2020-08" db="EMBL/GenBank/DDBJ databases">
        <title>Genome public.</title>
        <authorList>
            <person name="Liu C."/>
            <person name="Sun Q."/>
        </authorList>
    </citation>
    <scope>NUCLEOTIDE SEQUENCE</scope>
    <source>
        <strain evidence="4">BX15</strain>
    </source>
</reference>
<accession>A0A923S5X0</accession>
<keyword evidence="1 2" id="KW-0238">DNA-binding</keyword>
<evidence type="ECO:0000313" key="4">
    <source>
        <dbReference type="EMBL" id="MBC5769069.1"/>
    </source>
</evidence>
<dbReference type="InterPro" id="IPR001647">
    <property type="entry name" value="HTH_TetR"/>
</dbReference>
<organism evidence="4 5">
    <name type="scientific">Dysosmobacter segnis</name>
    <dbReference type="NCBI Taxonomy" id="2763042"/>
    <lineage>
        <taxon>Bacteria</taxon>
        <taxon>Bacillati</taxon>
        <taxon>Bacillota</taxon>
        <taxon>Clostridia</taxon>
        <taxon>Eubacteriales</taxon>
        <taxon>Oscillospiraceae</taxon>
        <taxon>Dysosmobacter</taxon>
    </lineage>
</organism>
<evidence type="ECO:0000313" key="5">
    <source>
        <dbReference type="Proteomes" id="UP000620327"/>
    </source>
</evidence>
<name>A0A923S5X0_9FIRM</name>
<dbReference type="GO" id="GO:0003677">
    <property type="term" value="F:DNA binding"/>
    <property type="evidence" value="ECO:0007669"/>
    <property type="project" value="UniProtKB-UniRule"/>
</dbReference>
<gene>
    <name evidence="4" type="ORF">H8Z83_01720</name>
</gene>
<dbReference type="Pfam" id="PF00440">
    <property type="entry name" value="TetR_N"/>
    <property type="match status" value="1"/>
</dbReference>
<dbReference type="PANTHER" id="PTHR43479">
    <property type="entry name" value="ACREF/ENVCD OPERON REPRESSOR-RELATED"/>
    <property type="match status" value="1"/>
</dbReference>
<feature type="DNA-binding region" description="H-T-H motif" evidence="2">
    <location>
        <begin position="32"/>
        <end position="51"/>
    </location>
</feature>
<dbReference type="Proteomes" id="UP000620327">
    <property type="component" value="Unassembled WGS sequence"/>
</dbReference>
<dbReference type="AlphaFoldDB" id="A0A923S5X0"/>
<dbReference type="SUPFAM" id="SSF46689">
    <property type="entry name" value="Homeodomain-like"/>
    <property type="match status" value="1"/>
</dbReference>
<dbReference type="EMBL" id="JACOQI010000001">
    <property type="protein sequence ID" value="MBC5769069.1"/>
    <property type="molecule type" value="Genomic_DNA"/>
</dbReference>